<organism evidence="1 2">
    <name type="scientific">Janibacter limosus</name>
    <dbReference type="NCBI Taxonomy" id="53458"/>
    <lineage>
        <taxon>Bacteria</taxon>
        <taxon>Bacillati</taxon>
        <taxon>Actinomycetota</taxon>
        <taxon>Actinomycetes</taxon>
        <taxon>Micrococcales</taxon>
        <taxon>Intrasporangiaceae</taxon>
        <taxon>Janibacter</taxon>
    </lineage>
</organism>
<reference evidence="1" key="1">
    <citation type="submission" date="2021-11" db="EMBL/GenBank/DDBJ databases">
        <title>Study of the species diversity of bacterial strains isolated from a unique natural object - Shulgan-Tash cave (Bashkiria).</title>
        <authorList>
            <person name="Sazanova A.L."/>
            <person name="Chirak E.R."/>
            <person name="Safronova V.I."/>
        </authorList>
    </citation>
    <scope>NUCLEOTIDE SEQUENCE</scope>
    <source>
        <strain evidence="1">P1</strain>
    </source>
</reference>
<name>A0AC61U2S6_9MICO</name>
<evidence type="ECO:0000313" key="2">
    <source>
        <dbReference type="Proteomes" id="UP001059663"/>
    </source>
</evidence>
<evidence type="ECO:0000313" key="1">
    <source>
        <dbReference type="EMBL" id="UUZ44320.1"/>
    </source>
</evidence>
<proteinExistence type="predicted"/>
<dbReference type="Proteomes" id="UP001059663">
    <property type="component" value="Chromosome"/>
</dbReference>
<gene>
    <name evidence="1" type="ORF">LP422_17915</name>
</gene>
<sequence>MSDPVTATANVQIDNDFTRVVQWRFPPGTQTGFHIHEFDYVVVPIVSGTLHVDPGDEEFDNVLVLGESYTGSAGTAHNVMNTSDVECAFVEVEFKGRR</sequence>
<dbReference type="EMBL" id="CP087977">
    <property type="protein sequence ID" value="UUZ44320.1"/>
    <property type="molecule type" value="Genomic_DNA"/>
</dbReference>
<protein>
    <submittedName>
        <fullName evidence="1">Cupin domain-containing protein</fullName>
    </submittedName>
</protein>
<accession>A0AC61U2S6</accession>